<dbReference type="InterPro" id="IPR028259">
    <property type="entry name" value="AP2-like_int_N"/>
</dbReference>
<evidence type="ECO:0000259" key="2">
    <source>
        <dbReference type="PROSITE" id="PS51898"/>
    </source>
</evidence>
<accession>A0A7M2T1K3</accession>
<dbReference type="InterPro" id="IPR002104">
    <property type="entry name" value="Integrase_catalytic"/>
</dbReference>
<proteinExistence type="predicted"/>
<dbReference type="EMBL" id="CP063373">
    <property type="protein sequence ID" value="QOV41391.1"/>
    <property type="molecule type" value="Genomic_DNA"/>
</dbReference>
<dbReference type="PANTHER" id="PTHR30349">
    <property type="entry name" value="PHAGE INTEGRASE-RELATED"/>
    <property type="match status" value="1"/>
</dbReference>
<dbReference type="GO" id="GO:0015074">
    <property type="term" value="P:DNA integration"/>
    <property type="evidence" value="ECO:0007669"/>
    <property type="project" value="InterPro"/>
</dbReference>
<dbReference type="PROSITE" id="PS51898">
    <property type="entry name" value="TYR_RECOMBINASE"/>
    <property type="match status" value="1"/>
</dbReference>
<feature type="domain" description="Tyr recombinase" evidence="2">
    <location>
        <begin position="120"/>
        <end position="317"/>
    </location>
</feature>
<dbReference type="Pfam" id="PF00589">
    <property type="entry name" value="Phage_integrase"/>
    <property type="match status" value="1"/>
</dbReference>
<evidence type="ECO:0000313" key="4">
    <source>
        <dbReference type="Proteomes" id="UP000594205"/>
    </source>
</evidence>
<dbReference type="Pfam" id="PF14657">
    <property type="entry name" value="Arm-DNA-bind_4"/>
    <property type="match status" value="1"/>
</dbReference>
<dbReference type="AlphaFoldDB" id="A0A7M2T1K3"/>
<dbReference type="GO" id="GO:0006310">
    <property type="term" value="P:DNA recombination"/>
    <property type="evidence" value="ECO:0007669"/>
    <property type="project" value="UniProtKB-KW"/>
</dbReference>
<dbReference type="GO" id="GO:0003677">
    <property type="term" value="F:DNA binding"/>
    <property type="evidence" value="ECO:0007669"/>
    <property type="project" value="InterPro"/>
</dbReference>
<keyword evidence="4" id="KW-1185">Reference proteome</keyword>
<dbReference type="Gene3D" id="1.10.443.10">
    <property type="entry name" value="Intergrase catalytic core"/>
    <property type="match status" value="1"/>
</dbReference>
<dbReference type="KEGG" id="sfeu:IM697_31225"/>
<protein>
    <submittedName>
        <fullName evidence="3">Site-specific integrase</fullName>
    </submittedName>
</protein>
<evidence type="ECO:0000256" key="1">
    <source>
        <dbReference type="ARBA" id="ARBA00023172"/>
    </source>
</evidence>
<name>A0A7M2T1K3_9ACTN</name>
<dbReference type="InterPro" id="IPR050090">
    <property type="entry name" value="Tyrosine_recombinase_XerCD"/>
</dbReference>
<dbReference type="PANTHER" id="PTHR30349:SF91">
    <property type="entry name" value="INTA PROTEIN"/>
    <property type="match status" value="1"/>
</dbReference>
<gene>
    <name evidence="3" type="ORF">IM697_31225</name>
</gene>
<dbReference type="Proteomes" id="UP000594205">
    <property type="component" value="Chromosome"/>
</dbReference>
<dbReference type="CDD" id="cd01189">
    <property type="entry name" value="INT_ICEBs1_C_like"/>
    <property type="match status" value="1"/>
</dbReference>
<dbReference type="SUPFAM" id="SSF56349">
    <property type="entry name" value="DNA breaking-rejoining enzymes"/>
    <property type="match status" value="1"/>
</dbReference>
<dbReference type="InterPro" id="IPR013762">
    <property type="entry name" value="Integrase-like_cat_sf"/>
</dbReference>
<evidence type="ECO:0000313" key="3">
    <source>
        <dbReference type="EMBL" id="QOV41391.1"/>
    </source>
</evidence>
<organism evidence="3 4">
    <name type="scientific">Streptomyces ferrugineus</name>
    <dbReference type="NCBI Taxonomy" id="1413221"/>
    <lineage>
        <taxon>Bacteria</taxon>
        <taxon>Bacillati</taxon>
        <taxon>Actinomycetota</taxon>
        <taxon>Actinomycetes</taxon>
        <taxon>Kitasatosporales</taxon>
        <taxon>Streptomycetaceae</taxon>
        <taxon>Streptomyces</taxon>
    </lineage>
</organism>
<sequence>MRYRFVVDIGIDPTTGKRKQLTRTFGTLKEAKAEYARITNRHQEGTLAPPRRVDALALKHGRVRGGEAGTPLGVTSVDMSLARLKDALNRAVTRRLVPINVAQHVTIPRRARKEERKNKQEVKPWSVLEVRTFVRGVSEERLYAPLLLSLMGLRPAEVCGLRWEDVDLDNATITIANTRTMMGNRYVVEKDTKSVAGERDLPLPAPVLAALKSFKALQAKEKLALGEAYAESGYVLVHETGAAFTIKQLRRRAYRLMEILGLRRVRLYDARSSCFTFLANNGVPDHILARWAGHTNVKTTKKWYVKPDVEDLREAATTWDGLHAAATEGQA</sequence>
<reference evidence="3 4" key="1">
    <citation type="submission" date="2020-10" db="EMBL/GenBank/DDBJ databases">
        <title>Streptomyces ferrugineus complate genome analysis.</title>
        <authorList>
            <person name="Anwar N."/>
        </authorList>
    </citation>
    <scope>NUCLEOTIDE SEQUENCE [LARGE SCALE GENOMIC DNA]</scope>
    <source>
        <strain evidence="3 4">CCTCC AA2014009</strain>
    </source>
</reference>
<dbReference type="InterPro" id="IPR011010">
    <property type="entry name" value="DNA_brk_join_enz"/>
</dbReference>
<keyword evidence="1" id="KW-0233">DNA recombination</keyword>